<keyword evidence="2" id="KW-1185">Reference proteome</keyword>
<gene>
    <name evidence="1" type="ORF">KEM10_20145</name>
</gene>
<sequence length="463" mass="53381">MGKIHFIILLMSVIAFSSCKSKRLVNKATKFDDAGLYMDAAQLYYQSLAANQNNIDAKLGLQRTGQLVYEDKIKLFKTQYTNGNTKDAVYAYLDADKYFNKVSVLGIKLIGQEEQLTYFEEVKDKYLGELYQSARQALSLEEFAQSESQFNEILSIDANYKDAKSQWIVSKYEPIYRRANKLYNTQLFRSSYFDFDIINKGTKGYKNSIELQQAALDNARLTIAILPMQMRSRSYQTNATKCIQSVFNGIQSISSPFYQVIDSKSIQTIKDWDQIKDANMAIQLAKKWGHRFEAKSILQTDMTRLSKRQSRLSKVEKKGYLKKTIEVTNASTNQKEKKVVYEKVRYYEYKQTSSLLMEVNYSLTRIDKDELGVSNTFSANLSDEIHYAKFDGDFKKLVPGYWKSASTDSDDDKIYDDESSIAKLHSLFKNKQTLKSTYDLEKEAYANCATQITDDLINYKPEN</sequence>
<dbReference type="Proteomes" id="UP000708576">
    <property type="component" value="Unassembled WGS sequence"/>
</dbReference>
<name>A0ABS5K0D8_9BACT</name>
<reference evidence="1 2" key="1">
    <citation type="journal article" date="2015" name="Int. J. Syst. Evol. Microbiol.">
        <title>Carboxylicivirga linearis sp. nov., isolated from a sea cucumber culture pond.</title>
        <authorList>
            <person name="Wang F.Q."/>
            <person name="Zhou Y.X."/>
            <person name="Lin X.Z."/>
            <person name="Chen G.J."/>
            <person name="Du Z.J."/>
        </authorList>
    </citation>
    <scope>NUCLEOTIDE SEQUENCE [LARGE SCALE GENOMIC DNA]</scope>
    <source>
        <strain evidence="1 2">FB218</strain>
    </source>
</reference>
<dbReference type="EMBL" id="JAGUCO010000026">
    <property type="protein sequence ID" value="MBS2100608.1"/>
    <property type="molecule type" value="Genomic_DNA"/>
</dbReference>
<comment type="caution">
    <text evidence="1">The sequence shown here is derived from an EMBL/GenBank/DDBJ whole genome shotgun (WGS) entry which is preliminary data.</text>
</comment>
<evidence type="ECO:0000313" key="2">
    <source>
        <dbReference type="Proteomes" id="UP000708576"/>
    </source>
</evidence>
<dbReference type="RefSeq" id="WP_212218787.1">
    <property type="nucleotide sequence ID" value="NZ_JAGUCO010000026.1"/>
</dbReference>
<proteinExistence type="predicted"/>
<organism evidence="1 2">
    <name type="scientific">Carboxylicivirga linearis</name>
    <dbReference type="NCBI Taxonomy" id="1628157"/>
    <lineage>
        <taxon>Bacteria</taxon>
        <taxon>Pseudomonadati</taxon>
        <taxon>Bacteroidota</taxon>
        <taxon>Bacteroidia</taxon>
        <taxon>Marinilabiliales</taxon>
        <taxon>Marinilabiliaceae</taxon>
        <taxon>Carboxylicivirga</taxon>
    </lineage>
</organism>
<dbReference type="PROSITE" id="PS51257">
    <property type="entry name" value="PROKAR_LIPOPROTEIN"/>
    <property type="match status" value="1"/>
</dbReference>
<protein>
    <recommendedName>
        <fullName evidence="3">Lipoprotein</fullName>
    </recommendedName>
</protein>
<evidence type="ECO:0008006" key="3">
    <source>
        <dbReference type="Google" id="ProtNLM"/>
    </source>
</evidence>
<accession>A0ABS5K0D8</accession>
<evidence type="ECO:0000313" key="1">
    <source>
        <dbReference type="EMBL" id="MBS2100608.1"/>
    </source>
</evidence>